<dbReference type="InterPro" id="IPR010982">
    <property type="entry name" value="Lambda_DNA-bd_dom_sf"/>
</dbReference>
<gene>
    <name evidence="2" type="ORF">AB852_31865</name>
</gene>
<dbReference type="RefSeq" id="WP_073793750.1">
    <property type="nucleotide sequence ID" value="NZ_LFBV01000010.1"/>
</dbReference>
<dbReference type="GO" id="GO:0003677">
    <property type="term" value="F:DNA binding"/>
    <property type="evidence" value="ECO:0007669"/>
    <property type="project" value="UniProtKB-KW"/>
</dbReference>
<dbReference type="Gene3D" id="1.10.260.40">
    <property type="entry name" value="lambda repressor-like DNA-binding domains"/>
    <property type="match status" value="1"/>
</dbReference>
<dbReference type="PROSITE" id="PS50943">
    <property type="entry name" value="HTH_CROC1"/>
    <property type="match status" value="1"/>
</dbReference>
<name>A0A1Q4UZT9_9ACTN</name>
<organism evidence="2 3">
    <name type="scientific">Streptomyces uncialis</name>
    <dbReference type="NCBI Taxonomy" id="1048205"/>
    <lineage>
        <taxon>Bacteria</taxon>
        <taxon>Bacillati</taxon>
        <taxon>Actinomycetota</taxon>
        <taxon>Actinomycetes</taxon>
        <taxon>Kitasatosporales</taxon>
        <taxon>Streptomycetaceae</taxon>
        <taxon>Streptomyces</taxon>
    </lineage>
</organism>
<dbReference type="InterPro" id="IPR043917">
    <property type="entry name" value="DUF5753"/>
</dbReference>
<feature type="domain" description="HTH cro/C1-type" evidence="1">
    <location>
        <begin position="19"/>
        <end position="72"/>
    </location>
</feature>
<reference evidence="2 3" key="1">
    <citation type="submission" date="2015-06" db="EMBL/GenBank/DDBJ databases">
        <title>Cloning and characterization of the uncialamcin biosynthetic gene cluster.</title>
        <authorList>
            <person name="Yan X."/>
            <person name="Huang T."/>
            <person name="Ge H."/>
            <person name="Shen B."/>
        </authorList>
    </citation>
    <scope>NUCLEOTIDE SEQUENCE [LARGE SCALE GENOMIC DNA]</scope>
    <source>
        <strain evidence="2 3">DCA2648</strain>
    </source>
</reference>
<dbReference type="Pfam" id="PF19054">
    <property type="entry name" value="DUF5753"/>
    <property type="match status" value="1"/>
</dbReference>
<dbReference type="InterPro" id="IPR001387">
    <property type="entry name" value="Cro/C1-type_HTH"/>
</dbReference>
<dbReference type="AlphaFoldDB" id="A0A1Q4UZT9"/>
<dbReference type="Proteomes" id="UP000186455">
    <property type="component" value="Unassembled WGS sequence"/>
</dbReference>
<protein>
    <submittedName>
        <fullName evidence="2">DNA-binding protein</fullName>
    </submittedName>
</protein>
<evidence type="ECO:0000313" key="2">
    <source>
        <dbReference type="EMBL" id="OKH91074.1"/>
    </source>
</evidence>
<evidence type="ECO:0000259" key="1">
    <source>
        <dbReference type="PROSITE" id="PS50943"/>
    </source>
</evidence>
<dbReference type="STRING" id="1048205.AB852_31865"/>
<keyword evidence="3" id="KW-1185">Reference proteome</keyword>
<keyword evidence="2" id="KW-0238">DNA-binding</keyword>
<comment type="caution">
    <text evidence="2">The sequence shown here is derived from an EMBL/GenBank/DDBJ whole genome shotgun (WGS) entry which is preliminary data.</text>
</comment>
<proteinExistence type="predicted"/>
<dbReference type="Pfam" id="PF13560">
    <property type="entry name" value="HTH_31"/>
    <property type="match status" value="1"/>
</dbReference>
<sequence length="274" mass="30620">MSEGMEAPANGLEWFGREVAEALRHKGATQRQLASFVGYKEPYVSKVKNGRQLPSPLFAERCDAYFNTSGWFTRLLVRVGEQGHPEWFIPYVRLEEKATQVQDFSPILVMGPLQTPEYAEALFRAAHPRAGDAQIREKVGARLARRAVLERPDPPLLWVVLDEACLWREVGGREVMHQQLEHLVKDSEDANVTLQVLPFDSGAPPAADAFTLLVFDQDGSSPVVYTEAMGLGRVVDSPSVVACGAAWFERLRADALSPEKTRSLLRDRAKEYAR</sequence>
<dbReference type="SMART" id="SM00530">
    <property type="entry name" value="HTH_XRE"/>
    <property type="match status" value="1"/>
</dbReference>
<dbReference type="CDD" id="cd00093">
    <property type="entry name" value="HTH_XRE"/>
    <property type="match status" value="1"/>
</dbReference>
<dbReference type="SUPFAM" id="SSF47413">
    <property type="entry name" value="lambda repressor-like DNA-binding domains"/>
    <property type="match status" value="1"/>
</dbReference>
<dbReference type="EMBL" id="LFBV01000010">
    <property type="protein sequence ID" value="OKH91074.1"/>
    <property type="molecule type" value="Genomic_DNA"/>
</dbReference>
<evidence type="ECO:0000313" key="3">
    <source>
        <dbReference type="Proteomes" id="UP000186455"/>
    </source>
</evidence>
<accession>A0A1Q4UZT9</accession>